<organism evidence="1 2">
    <name type="scientific">Microlunatus kandeliicorticis</name>
    <dbReference type="NCBI Taxonomy" id="1759536"/>
    <lineage>
        <taxon>Bacteria</taxon>
        <taxon>Bacillati</taxon>
        <taxon>Actinomycetota</taxon>
        <taxon>Actinomycetes</taxon>
        <taxon>Propionibacteriales</taxon>
        <taxon>Propionibacteriaceae</taxon>
        <taxon>Microlunatus</taxon>
    </lineage>
</organism>
<sequence>MVEGTSPPAVGRYGRRPAKQAPALRLASFLTGTVPKHPDAVDHGARMKNWKMLGNDAAGDCAAVCWANERRAVSTALGKAGYPTQAMVWKVYRSQNPGFRPGNGPHGYGSDDDQGMVMQTLAEYLHKTGGADGVKSVAFAQVDITQREELEAAVAIFGGVSWGVTVTQANEDAFTAGKPWDWKPKSPVVGRHAVYGLGYTAADDERFITWATPTRFTERFRQHQVDEAWVTIWPEHLGSKSFQAGVDLAALTKAYKTLTGKDLVIPPKPKPPAKPDAADQALWKTTASWRKAPHTDPTVVKMIKALGDWGKAKGLK</sequence>
<dbReference type="EMBL" id="JACGWT010000001">
    <property type="protein sequence ID" value="MBA8792440.1"/>
    <property type="molecule type" value="Genomic_DNA"/>
</dbReference>
<keyword evidence="2" id="KW-1185">Reference proteome</keyword>
<dbReference type="RefSeq" id="WP_182558096.1">
    <property type="nucleotide sequence ID" value="NZ_JACGWT010000001.1"/>
</dbReference>
<proteinExistence type="predicted"/>
<evidence type="ECO:0000313" key="1">
    <source>
        <dbReference type="EMBL" id="MBA8792440.1"/>
    </source>
</evidence>
<dbReference type="Proteomes" id="UP000523079">
    <property type="component" value="Unassembled WGS sequence"/>
</dbReference>
<protein>
    <submittedName>
        <fullName evidence="1">Uncharacterized protein</fullName>
    </submittedName>
</protein>
<dbReference type="AlphaFoldDB" id="A0A7W3INR9"/>
<gene>
    <name evidence="1" type="ORF">FHX74_000034</name>
</gene>
<evidence type="ECO:0000313" key="2">
    <source>
        <dbReference type="Proteomes" id="UP000523079"/>
    </source>
</evidence>
<name>A0A7W3INR9_9ACTN</name>
<accession>A0A7W3INR9</accession>
<comment type="caution">
    <text evidence="1">The sequence shown here is derived from an EMBL/GenBank/DDBJ whole genome shotgun (WGS) entry which is preliminary data.</text>
</comment>
<reference evidence="1 2" key="1">
    <citation type="submission" date="2020-07" db="EMBL/GenBank/DDBJ databases">
        <title>Sequencing the genomes of 1000 actinobacteria strains.</title>
        <authorList>
            <person name="Klenk H.-P."/>
        </authorList>
    </citation>
    <scope>NUCLEOTIDE SEQUENCE [LARGE SCALE GENOMIC DNA]</scope>
    <source>
        <strain evidence="1 2">DSM 100723</strain>
    </source>
</reference>